<keyword evidence="4" id="KW-0808">Transferase</keyword>
<comment type="caution">
    <text evidence="8">The sequence shown here is derived from an EMBL/GenBank/DDBJ whole genome shotgun (WGS) entry which is preliminary data.</text>
</comment>
<dbReference type="Gene3D" id="3.20.170.30">
    <property type="match status" value="1"/>
</dbReference>
<dbReference type="Proteomes" id="UP000749559">
    <property type="component" value="Unassembled WGS sequence"/>
</dbReference>
<feature type="compositionally biased region" description="Basic and acidic residues" evidence="7">
    <location>
        <begin position="510"/>
        <end position="521"/>
    </location>
</feature>
<keyword evidence="9" id="KW-1185">Reference proteome</keyword>
<dbReference type="EMBL" id="CAIIXF020000008">
    <property type="protein sequence ID" value="CAH1790725.1"/>
    <property type="molecule type" value="Genomic_DNA"/>
</dbReference>
<feature type="compositionally biased region" description="Basic and acidic residues" evidence="7">
    <location>
        <begin position="189"/>
        <end position="198"/>
    </location>
</feature>
<feature type="region of interest" description="Disordered" evidence="7">
    <location>
        <begin position="1"/>
        <end position="25"/>
    </location>
</feature>
<feature type="compositionally biased region" description="Polar residues" evidence="7">
    <location>
        <begin position="376"/>
        <end position="388"/>
    </location>
</feature>
<dbReference type="GO" id="GO:0000215">
    <property type="term" value="F:tRNA 2'-phosphotransferase activity"/>
    <property type="evidence" value="ECO:0007669"/>
    <property type="project" value="UniProtKB-EC"/>
</dbReference>
<comment type="similarity">
    <text evidence="2">Belongs to the KptA/TPT1 family.</text>
</comment>
<evidence type="ECO:0000313" key="8">
    <source>
        <dbReference type="EMBL" id="CAH1790725.1"/>
    </source>
</evidence>
<feature type="region of interest" description="Disordered" evidence="7">
    <location>
        <begin position="189"/>
        <end position="211"/>
    </location>
</feature>
<dbReference type="InterPro" id="IPR002745">
    <property type="entry name" value="Ptrans_KptA/Tpt1"/>
</dbReference>
<evidence type="ECO:0000313" key="9">
    <source>
        <dbReference type="Proteomes" id="UP000749559"/>
    </source>
</evidence>
<dbReference type="Pfam" id="PF01885">
    <property type="entry name" value="PTS_2-RNA"/>
    <property type="match status" value="2"/>
</dbReference>
<dbReference type="Gene3D" id="1.10.10.970">
    <property type="entry name" value="RNA 2'-phosphotransferase, Tpt1/KptA family, N-terminal domain"/>
    <property type="match status" value="1"/>
</dbReference>
<feature type="compositionally biased region" description="Low complexity" evidence="7">
    <location>
        <begin position="136"/>
        <end position="155"/>
    </location>
</feature>
<dbReference type="PANTHER" id="PTHR12684">
    <property type="entry name" value="PUTATIVE PHOSPHOTRANSFERASE"/>
    <property type="match status" value="1"/>
</dbReference>
<protein>
    <recommendedName>
        <fullName evidence="3">2'-phosphotransferase</fullName>
        <ecNumber evidence="3">2.7.1.160</ecNumber>
    </recommendedName>
</protein>
<evidence type="ECO:0000256" key="4">
    <source>
        <dbReference type="ARBA" id="ARBA00022679"/>
    </source>
</evidence>
<evidence type="ECO:0000256" key="3">
    <source>
        <dbReference type="ARBA" id="ARBA00012007"/>
    </source>
</evidence>
<feature type="region of interest" description="Disordered" evidence="7">
    <location>
        <begin position="297"/>
        <end position="398"/>
    </location>
</feature>
<dbReference type="OrthoDB" id="419694at2759"/>
<accession>A0A8J1U4T1</accession>
<proteinExistence type="inferred from homology"/>
<organism evidence="8 9">
    <name type="scientific">Owenia fusiformis</name>
    <name type="common">Polychaete worm</name>
    <dbReference type="NCBI Taxonomy" id="6347"/>
    <lineage>
        <taxon>Eukaryota</taxon>
        <taxon>Metazoa</taxon>
        <taxon>Spiralia</taxon>
        <taxon>Lophotrochozoa</taxon>
        <taxon>Annelida</taxon>
        <taxon>Polychaeta</taxon>
        <taxon>Sedentaria</taxon>
        <taxon>Canalipalpata</taxon>
        <taxon>Sabellida</taxon>
        <taxon>Oweniida</taxon>
        <taxon>Oweniidae</taxon>
        <taxon>Owenia</taxon>
    </lineage>
</organism>
<name>A0A8J1U4T1_OWEFU</name>
<dbReference type="SUPFAM" id="SSF56399">
    <property type="entry name" value="ADP-ribosylation"/>
    <property type="match status" value="1"/>
</dbReference>
<comment type="function">
    <text evidence="1">Catalyzes the last step of tRNA splicing, the transfer of the splice junction 2'-phosphate from ligated tRNA to NAD to produce ADP-ribose 1''-2'' cyclic phosphate.</text>
</comment>
<evidence type="ECO:0000256" key="1">
    <source>
        <dbReference type="ARBA" id="ARBA00003343"/>
    </source>
</evidence>
<sequence length="857" mass="96400">MASHQQRHPDKKGKKGEKKKAMSQVNVDKKLPKVLNYLLYKGGATEKSITVYEDGGVPISDILALPQYGDLYTEEDIIRVVKQDEDHSFKVDHNPSTKRLVVRPTEVVVQEPKSESQMPVVNSSNSIAANSHHNNITTTHQQQQQKQQQQQQQQQFHSAVQTNNLQKNNSLFIPISPGVQQLLKEEARKEEKTMERPKKVPISIKPNKGEPDKKVQKLVKTLDFLLCRGGAESKGLSLDDDGTLPVGDFQAHEQFSCYKMGDIHNAVACSNNGLILEKISQTGQIFLRAVNNSLQPARENDAEESENGLLPSPSPLTSPRSDISDDTESEHSDHHTSRRKKKNKAYEARSESDQSDDYGNNYKHQQQSELVPDTPLSDQSSTDNQPTPQKKKKKEKVDPDVKLPKILNFLFYKDGISEKNFKLNQDGFVSANDILECYSDFTLQDLKRVISADSGENYITLTDSFTQTLLLKAARDPPPKPSDNDMGYWEDPSSPTSSNGAKGFPGGIPDKMDHWDGKDKAGSVNGNSQSSDADFGQWESGEGGSSYKGYGRQRSREAYKDNRYRDPRKDTSWRKLLSTLHWVLTKGGAEKLGITVYEDGSAYVHEILALCRDLQGFTIEDVKYAIANDERQSFDWDLYSGDKKPIVWAKAQKKRDDVSISKSLSWLLRHGAEKMGFQLSEGGFLYIDDILTTEKFLGVSEEDIVRVVESNDKQRFAIQKHPKNGKLQIRANQGHTLEVEGLDLKPIENPSTYPTVVHGTYLKSWDKIKTQGLSRMSRQHIHLAPGEPSDSGVISGMRGSCDLLIFIDLHKAMSDGLKFHLSANNVILSSGDKQGYLRPKYFKDVLNRKTRQRIPWK</sequence>
<dbReference type="InterPro" id="IPR042081">
    <property type="entry name" value="RNA_2'-PTrans_C"/>
</dbReference>
<keyword evidence="5" id="KW-0520">NAD</keyword>
<gene>
    <name evidence="8" type="ORF">OFUS_LOCUS15899</name>
</gene>
<feature type="region of interest" description="Disordered" evidence="7">
    <location>
        <begin position="473"/>
        <end position="553"/>
    </location>
</feature>
<dbReference type="EC" id="2.7.1.160" evidence="3"/>
<evidence type="ECO:0000256" key="2">
    <source>
        <dbReference type="ARBA" id="ARBA00009836"/>
    </source>
</evidence>
<evidence type="ECO:0000256" key="6">
    <source>
        <dbReference type="ARBA" id="ARBA00047949"/>
    </source>
</evidence>
<dbReference type="GO" id="GO:0006388">
    <property type="term" value="P:tRNA splicing, via endonucleolytic cleavage and ligation"/>
    <property type="evidence" value="ECO:0007669"/>
    <property type="project" value="TreeGrafter"/>
</dbReference>
<feature type="compositionally biased region" description="Low complexity" evidence="7">
    <location>
        <begin position="309"/>
        <end position="321"/>
    </location>
</feature>
<comment type="catalytic activity">
    <reaction evidence="6">
        <text>2'-phospho-[ligated tRNA] + NAD(+) = mature tRNA + ADP-alpha-D-ribose 1'',2''-cyclic phosphate + nicotinamide</text>
        <dbReference type="Rhea" id="RHEA:23324"/>
        <dbReference type="Rhea" id="RHEA-COMP:11106"/>
        <dbReference type="Rhea" id="RHEA-COMP:11107"/>
        <dbReference type="ChEBI" id="CHEBI:17154"/>
        <dbReference type="ChEBI" id="CHEBI:57540"/>
        <dbReference type="ChEBI" id="CHEBI:76596"/>
        <dbReference type="ChEBI" id="CHEBI:82883"/>
        <dbReference type="ChEBI" id="CHEBI:85027"/>
        <dbReference type="EC" id="2.7.1.160"/>
    </reaction>
</comment>
<evidence type="ECO:0000256" key="5">
    <source>
        <dbReference type="ARBA" id="ARBA00023027"/>
    </source>
</evidence>
<dbReference type="InterPro" id="IPR042080">
    <property type="entry name" value="RNA_2'-PTrans_N"/>
</dbReference>
<evidence type="ECO:0000256" key="7">
    <source>
        <dbReference type="SAM" id="MobiDB-lite"/>
    </source>
</evidence>
<reference evidence="8" key="1">
    <citation type="submission" date="2022-03" db="EMBL/GenBank/DDBJ databases">
        <authorList>
            <person name="Martin C."/>
        </authorList>
    </citation>
    <scope>NUCLEOTIDE SEQUENCE</scope>
</reference>
<dbReference type="PANTHER" id="PTHR12684:SF2">
    <property type="entry name" value="TRNA 2'-PHOSPHOTRANSFERASE 1"/>
    <property type="match status" value="1"/>
</dbReference>
<feature type="compositionally biased region" description="Basic residues" evidence="7">
    <location>
        <begin position="1"/>
        <end position="18"/>
    </location>
</feature>
<dbReference type="AlphaFoldDB" id="A0A8J1U4T1"/>
<feature type="region of interest" description="Disordered" evidence="7">
    <location>
        <begin position="136"/>
        <end position="158"/>
    </location>
</feature>